<accession>A0ABT0N3X5</accession>
<comment type="caution">
    <text evidence="1">The sequence shown here is derived from an EMBL/GenBank/DDBJ whole genome shotgun (WGS) entry which is preliminary data.</text>
</comment>
<protein>
    <recommendedName>
        <fullName evidence="3">Zinc ribbon domain-containing protein</fullName>
    </recommendedName>
</protein>
<name>A0ABT0N3X5_9GAMM</name>
<keyword evidence="2" id="KW-1185">Reference proteome</keyword>
<dbReference type="EMBL" id="JAKIKT010000001">
    <property type="protein sequence ID" value="MCL2912805.1"/>
    <property type="molecule type" value="Genomic_DNA"/>
</dbReference>
<dbReference type="RefSeq" id="WP_249247625.1">
    <property type="nucleotide sequence ID" value="NZ_JAKIKT010000001.1"/>
</dbReference>
<sequence length="95" mass="11509">MDRVCRQCQRELQLTEHKICMYCGAEITEEQHLTDAQLQTLQQQRQRWKREEQELNYIHERSREVTREHNQRHSRKGPFVDDDFVSNILDILKGG</sequence>
<organism evidence="1 2">
    <name type="scientific">Shewanella corallii</name>
    <dbReference type="NCBI Taxonomy" id="560080"/>
    <lineage>
        <taxon>Bacteria</taxon>
        <taxon>Pseudomonadati</taxon>
        <taxon>Pseudomonadota</taxon>
        <taxon>Gammaproteobacteria</taxon>
        <taxon>Alteromonadales</taxon>
        <taxon>Shewanellaceae</taxon>
        <taxon>Shewanella</taxon>
    </lineage>
</organism>
<gene>
    <name evidence="1" type="ORF">L2725_03230</name>
</gene>
<evidence type="ECO:0008006" key="3">
    <source>
        <dbReference type="Google" id="ProtNLM"/>
    </source>
</evidence>
<evidence type="ECO:0000313" key="1">
    <source>
        <dbReference type="EMBL" id="MCL2912805.1"/>
    </source>
</evidence>
<reference evidence="1 2" key="1">
    <citation type="submission" date="2022-01" db="EMBL/GenBank/DDBJ databases">
        <title>Whole genome-based taxonomy of the Shewanellaceae.</title>
        <authorList>
            <person name="Martin-Rodriguez A.J."/>
        </authorList>
    </citation>
    <scope>NUCLEOTIDE SEQUENCE [LARGE SCALE GENOMIC DNA]</scope>
    <source>
        <strain evidence="1 2">DSM 21332</strain>
    </source>
</reference>
<evidence type="ECO:0000313" key="2">
    <source>
        <dbReference type="Proteomes" id="UP001202831"/>
    </source>
</evidence>
<dbReference type="Proteomes" id="UP001202831">
    <property type="component" value="Unassembled WGS sequence"/>
</dbReference>
<proteinExistence type="predicted"/>